<proteinExistence type="predicted"/>
<reference evidence="1" key="1">
    <citation type="submission" date="2020-07" db="EMBL/GenBank/DDBJ databases">
        <authorList>
            <person name="Pettersson B.M.F."/>
            <person name="Behra P.R.K."/>
            <person name="Ramesh M."/>
            <person name="Das S."/>
            <person name="Dasgupta S."/>
            <person name="Kirsebom L.A."/>
        </authorList>
    </citation>
    <scope>NUCLEOTIDE SEQUENCE</scope>
    <source>
        <strain evidence="1">DSM 45406</strain>
    </source>
</reference>
<dbReference type="Proteomes" id="UP001140272">
    <property type="component" value="Unassembled WGS sequence"/>
</dbReference>
<dbReference type="Proteomes" id="UP001055159">
    <property type="component" value="Chromosome"/>
</dbReference>
<organism evidence="1 4">
    <name type="scientific">Mycolicibacterium rufum</name>
    <dbReference type="NCBI Taxonomy" id="318424"/>
    <lineage>
        <taxon>Bacteria</taxon>
        <taxon>Bacillati</taxon>
        <taxon>Actinomycetota</taxon>
        <taxon>Actinomycetes</taxon>
        <taxon>Mycobacteriales</taxon>
        <taxon>Mycobacteriaceae</taxon>
        <taxon>Mycolicibacterium</taxon>
    </lineage>
</organism>
<evidence type="ECO:0000313" key="2">
    <source>
        <dbReference type="EMBL" id="ULP36172.1"/>
    </source>
</evidence>
<evidence type="ECO:0000313" key="3">
    <source>
        <dbReference type="Proteomes" id="UP001055159"/>
    </source>
</evidence>
<protein>
    <submittedName>
        <fullName evidence="1">Uncharacterized protein</fullName>
    </submittedName>
</protein>
<evidence type="ECO:0000313" key="4">
    <source>
        <dbReference type="Proteomes" id="UP001140272"/>
    </source>
</evidence>
<dbReference type="RefSeq" id="WP_043412712.1">
    <property type="nucleotide sequence ID" value="NZ_CP092427.2"/>
</dbReference>
<reference evidence="2" key="3">
    <citation type="submission" date="2022-08" db="EMBL/GenBank/DDBJ databases">
        <title>Whole genome sequencing of non-tuberculosis mycobacteria type-strains.</title>
        <authorList>
            <person name="Igarashi Y."/>
            <person name="Osugi A."/>
            <person name="Mitarai S."/>
        </authorList>
    </citation>
    <scope>NUCLEOTIDE SEQUENCE</scope>
    <source>
        <strain evidence="2">JCM 16372</strain>
    </source>
</reference>
<dbReference type="AlphaFoldDB" id="A0A9X2YB10"/>
<keyword evidence="3" id="KW-1185">Reference proteome</keyword>
<gene>
    <name evidence="1" type="ORF">H7H73_01835</name>
    <name evidence="2" type="ORF">MJO55_23605</name>
</gene>
<name>A0A9X2YB10_9MYCO</name>
<dbReference type="EMBL" id="CP092427">
    <property type="protein sequence ID" value="ULP36172.1"/>
    <property type="molecule type" value="Genomic_DNA"/>
</dbReference>
<accession>A0A9X2YB10</accession>
<sequence length="86" mass="9520">MLVVLALIVAVASSTRYEAIKRSEISHDGDPRYAQQILNGVLRPNERGFTLAKRKSRGKIDCAYALAMVLDRADVKQPVRSPLVVL</sequence>
<evidence type="ECO:0000313" key="1">
    <source>
        <dbReference type="EMBL" id="MCV7069441.1"/>
    </source>
</evidence>
<reference evidence="1" key="2">
    <citation type="journal article" date="2022" name="BMC Genomics">
        <title>Comparative genome analysis of mycobacteria focusing on tRNA and non-coding RNA.</title>
        <authorList>
            <person name="Behra P.R.K."/>
            <person name="Pettersson B.M.F."/>
            <person name="Ramesh M."/>
            <person name="Das S."/>
            <person name="Dasgupta S."/>
            <person name="Kirsebom L.A."/>
        </authorList>
    </citation>
    <scope>NUCLEOTIDE SEQUENCE</scope>
    <source>
        <strain evidence="1">DSM 45406</strain>
    </source>
</reference>
<dbReference type="EMBL" id="JACKRN010000051">
    <property type="protein sequence ID" value="MCV7069441.1"/>
    <property type="molecule type" value="Genomic_DNA"/>
</dbReference>